<accession>A0A645F575</accession>
<sequence>MDLYRIHLGVSHRRWPGRLGRAAAGHRRAGGRPLYPGAQVLHRPLPGQRQPAAHSGFRQSGGRSAGALGAAGPAGRIYKTAILTSARPASYGRPGGGGCKARIFVVK</sequence>
<name>A0A645F575_9ZZZZ</name>
<proteinExistence type="predicted"/>
<organism evidence="2">
    <name type="scientific">bioreactor metagenome</name>
    <dbReference type="NCBI Taxonomy" id="1076179"/>
    <lineage>
        <taxon>unclassified sequences</taxon>
        <taxon>metagenomes</taxon>
        <taxon>ecological metagenomes</taxon>
    </lineage>
</organism>
<reference evidence="2" key="1">
    <citation type="submission" date="2019-08" db="EMBL/GenBank/DDBJ databases">
        <authorList>
            <person name="Kucharzyk K."/>
            <person name="Murdoch R.W."/>
            <person name="Higgins S."/>
            <person name="Loffler F."/>
        </authorList>
    </citation>
    <scope>NUCLEOTIDE SEQUENCE</scope>
</reference>
<protein>
    <submittedName>
        <fullName evidence="2">Uncharacterized protein</fullName>
    </submittedName>
</protein>
<feature type="compositionally biased region" description="Low complexity" evidence="1">
    <location>
        <begin position="61"/>
        <end position="71"/>
    </location>
</feature>
<evidence type="ECO:0000313" key="2">
    <source>
        <dbReference type="EMBL" id="MPN09505.1"/>
    </source>
</evidence>
<feature type="region of interest" description="Disordered" evidence="1">
    <location>
        <begin position="44"/>
        <end position="71"/>
    </location>
</feature>
<gene>
    <name evidence="2" type="ORF">SDC9_156795</name>
</gene>
<dbReference type="EMBL" id="VSSQ01055618">
    <property type="protein sequence ID" value="MPN09505.1"/>
    <property type="molecule type" value="Genomic_DNA"/>
</dbReference>
<dbReference type="AlphaFoldDB" id="A0A645F575"/>
<comment type="caution">
    <text evidence="2">The sequence shown here is derived from an EMBL/GenBank/DDBJ whole genome shotgun (WGS) entry which is preliminary data.</text>
</comment>
<evidence type="ECO:0000256" key="1">
    <source>
        <dbReference type="SAM" id="MobiDB-lite"/>
    </source>
</evidence>